<dbReference type="PROSITE" id="PS50043">
    <property type="entry name" value="HTH_LUXR_2"/>
    <property type="match status" value="1"/>
</dbReference>
<dbReference type="PANTHER" id="PTHR44688:SF16">
    <property type="entry name" value="DNA-BINDING TRANSCRIPTIONAL ACTIVATOR DEVR_DOSR"/>
    <property type="match status" value="1"/>
</dbReference>
<keyword evidence="3" id="KW-0804">Transcription</keyword>
<protein>
    <submittedName>
        <fullName evidence="6">Regulatory protein, luxR family</fullName>
    </submittedName>
</protein>
<dbReference type="Pfam" id="PF00196">
    <property type="entry name" value="GerE"/>
    <property type="match status" value="1"/>
</dbReference>
<accession>A0A1H3T920</accession>
<organism evidence="6 7">
    <name type="scientific">Asanoa ishikariensis</name>
    <dbReference type="NCBI Taxonomy" id="137265"/>
    <lineage>
        <taxon>Bacteria</taxon>
        <taxon>Bacillati</taxon>
        <taxon>Actinomycetota</taxon>
        <taxon>Actinomycetes</taxon>
        <taxon>Micromonosporales</taxon>
        <taxon>Micromonosporaceae</taxon>
        <taxon>Asanoa</taxon>
    </lineage>
</organism>
<feature type="compositionally biased region" description="Gly residues" evidence="4">
    <location>
        <begin position="315"/>
        <end position="325"/>
    </location>
</feature>
<reference evidence="7" key="1">
    <citation type="submission" date="2016-10" db="EMBL/GenBank/DDBJ databases">
        <authorList>
            <person name="Varghese N."/>
            <person name="Submissions S."/>
        </authorList>
    </citation>
    <scope>NUCLEOTIDE SEQUENCE [LARGE SCALE GENOMIC DNA]</scope>
    <source>
        <strain evidence="7">DSM 44718</strain>
    </source>
</reference>
<evidence type="ECO:0000256" key="2">
    <source>
        <dbReference type="ARBA" id="ARBA00023125"/>
    </source>
</evidence>
<dbReference type="Gene3D" id="3.40.50.300">
    <property type="entry name" value="P-loop containing nucleotide triphosphate hydrolases"/>
    <property type="match status" value="1"/>
</dbReference>
<dbReference type="PANTHER" id="PTHR44688">
    <property type="entry name" value="DNA-BINDING TRANSCRIPTIONAL ACTIVATOR DEVR_DOSR"/>
    <property type="match status" value="1"/>
</dbReference>
<evidence type="ECO:0000313" key="7">
    <source>
        <dbReference type="Proteomes" id="UP000199632"/>
    </source>
</evidence>
<evidence type="ECO:0000259" key="5">
    <source>
        <dbReference type="PROSITE" id="PS50043"/>
    </source>
</evidence>
<dbReference type="SUPFAM" id="SSF52540">
    <property type="entry name" value="P-loop containing nucleoside triphosphate hydrolases"/>
    <property type="match status" value="1"/>
</dbReference>
<dbReference type="EMBL" id="FNQB01000003">
    <property type="protein sequence ID" value="SDZ46195.1"/>
    <property type="molecule type" value="Genomic_DNA"/>
</dbReference>
<dbReference type="InterPro" id="IPR000792">
    <property type="entry name" value="Tscrpt_reg_LuxR_C"/>
</dbReference>
<gene>
    <name evidence="6" type="ORF">SAMN05421684_5298</name>
</gene>
<evidence type="ECO:0000256" key="4">
    <source>
        <dbReference type="SAM" id="MobiDB-lite"/>
    </source>
</evidence>
<dbReference type="InterPro" id="IPR036388">
    <property type="entry name" value="WH-like_DNA-bd_sf"/>
</dbReference>
<dbReference type="CDD" id="cd06170">
    <property type="entry name" value="LuxR_C_like"/>
    <property type="match status" value="1"/>
</dbReference>
<feature type="compositionally biased region" description="Low complexity" evidence="4">
    <location>
        <begin position="296"/>
        <end position="308"/>
    </location>
</feature>
<dbReference type="OrthoDB" id="3324565at2"/>
<dbReference type="InterPro" id="IPR027417">
    <property type="entry name" value="P-loop_NTPase"/>
</dbReference>
<name>A0A1H3T920_9ACTN</name>
<dbReference type="SUPFAM" id="SSF46894">
    <property type="entry name" value="C-terminal effector domain of the bipartite response regulators"/>
    <property type="match status" value="1"/>
</dbReference>
<keyword evidence="7" id="KW-1185">Reference proteome</keyword>
<dbReference type="RefSeq" id="WP_090798596.1">
    <property type="nucleotide sequence ID" value="NZ_BOND01000003.1"/>
</dbReference>
<dbReference type="AlphaFoldDB" id="A0A1H3T920"/>
<evidence type="ECO:0000313" key="6">
    <source>
        <dbReference type="EMBL" id="SDZ46195.1"/>
    </source>
</evidence>
<feature type="region of interest" description="Disordered" evidence="4">
    <location>
        <begin position="293"/>
        <end position="337"/>
    </location>
</feature>
<proteinExistence type="predicted"/>
<dbReference type="GO" id="GO:0006355">
    <property type="term" value="P:regulation of DNA-templated transcription"/>
    <property type="evidence" value="ECO:0007669"/>
    <property type="project" value="InterPro"/>
</dbReference>
<feature type="region of interest" description="Disordered" evidence="4">
    <location>
        <begin position="1"/>
        <end position="21"/>
    </location>
</feature>
<feature type="compositionally biased region" description="Low complexity" evidence="4">
    <location>
        <begin position="326"/>
        <end position="337"/>
    </location>
</feature>
<evidence type="ECO:0000256" key="1">
    <source>
        <dbReference type="ARBA" id="ARBA00023015"/>
    </source>
</evidence>
<sequence>MPHAPGTDVADRAAGEPAGTAPDDVVARASALLAKPGLVVLTGAPGTGRSTALRDLAAAFRGPVFAGGGLSMLQDVPALALSRAVRVRLPAHDTALLAEAVRSRVRSGLLVVDDLQWADPATVAAVAALAAHTRVAVALRTPHRLPAASVAALRSASAGWLAVPPLTVAAATDLARRVAPALGDAALAEVVRRAGGVPLAVTALARHATTGRPAAVDRGPETTGALPVVVPATPEVDQVAYAVAEALADLTRPARTAMAALGLLGRPACPTMLGAGVEELREAGLIITVPAPAAPPASSGPDVAVSADGSPDNGGSPGTTAGAGDGSSPPAGAAAPEAGELVAPASPYVAEVAAGMLDPASRVALHRRLAELTPDREAARHLAAAGDDVGAAARALAAVARAGTAGERAELLLLACDLPGVRPDDATRTAAAAAALAAGRPRDAVRVLAAGGPLGVDAAVLRAEALLQIGDLAGARAAAAPVPDDAPELVRSARDRVLLLARLANDPAGALAAAAGHGAAPENAGLRAAVAAVRAAGRVPGWEYGLASAAEAAAAAGDLLSTRWSAWLLVETLAADGRLVEAAATAQRAAAACATDLAYSWQARFLAAALWCEALRGDPAGTPADDVVRRAADLSDRTVPTLARAYAVAAASLVEADGGLLAPARARLASAAPAPAAAALLDWVGREAAWLDGQPDRAAAPDSAAAPPLVDGLRRITARWAAYDAGVVEEPDPAELDATDVASAGLPAVRETLAAWSGTGGFDQAALAWHDVVVREEVRCLLAAGLHETDPERAVAALLAAESLAESAGLVVLLGRARRALRRHAVRRETRGPRAGSDLTERERDVLRLVARGEPSRRIAGQLGISAETVETHIRAGMRKLGARTRTAAAAMALEQLR</sequence>
<feature type="domain" description="HTH luxR-type" evidence="5">
    <location>
        <begin position="832"/>
        <end position="897"/>
    </location>
</feature>
<dbReference type="STRING" id="137265.SAMN05421684_5298"/>
<dbReference type="SMART" id="SM00421">
    <property type="entry name" value="HTH_LUXR"/>
    <property type="match status" value="1"/>
</dbReference>
<evidence type="ECO:0000256" key="3">
    <source>
        <dbReference type="ARBA" id="ARBA00023163"/>
    </source>
</evidence>
<keyword evidence="1" id="KW-0805">Transcription regulation</keyword>
<dbReference type="PRINTS" id="PR00038">
    <property type="entry name" value="HTHLUXR"/>
</dbReference>
<dbReference type="Gene3D" id="1.10.10.10">
    <property type="entry name" value="Winged helix-like DNA-binding domain superfamily/Winged helix DNA-binding domain"/>
    <property type="match status" value="1"/>
</dbReference>
<dbReference type="InterPro" id="IPR016032">
    <property type="entry name" value="Sig_transdc_resp-reg_C-effctor"/>
</dbReference>
<dbReference type="Proteomes" id="UP000199632">
    <property type="component" value="Unassembled WGS sequence"/>
</dbReference>
<keyword evidence="2" id="KW-0238">DNA-binding</keyword>
<dbReference type="GO" id="GO:0003677">
    <property type="term" value="F:DNA binding"/>
    <property type="evidence" value="ECO:0007669"/>
    <property type="project" value="UniProtKB-KW"/>
</dbReference>